<feature type="transmembrane region" description="Helical" evidence="11">
    <location>
        <begin position="341"/>
        <end position="360"/>
    </location>
</feature>
<comment type="similarity">
    <text evidence="3">Belongs to the major facilitator superfamily. FHS transporter (TC 2.A.1.7) family.</text>
</comment>
<name>A0A4R5W250_9BURK</name>
<feature type="transmembrane region" description="Helical" evidence="11">
    <location>
        <begin position="111"/>
        <end position="136"/>
    </location>
</feature>
<dbReference type="PANTHER" id="PTHR43702:SF3">
    <property type="entry name" value="PROTEIN TSGA"/>
    <property type="match status" value="1"/>
</dbReference>
<evidence type="ECO:0000256" key="5">
    <source>
        <dbReference type="ARBA" id="ARBA00022475"/>
    </source>
</evidence>
<keyword evidence="8 11" id="KW-0812">Transmembrane</keyword>
<keyword evidence="10 11" id="KW-0472">Membrane</keyword>
<feature type="transmembrane region" description="Helical" evidence="11">
    <location>
        <begin position="313"/>
        <end position="335"/>
    </location>
</feature>
<evidence type="ECO:0000256" key="2">
    <source>
        <dbReference type="ARBA" id="ARBA00004429"/>
    </source>
</evidence>
<dbReference type="RefSeq" id="WP_133327437.1">
    <property type="nucleotide sequence ID" value="NZ_SMYL01000003.1"/>
</dbReference>
<dbReference type="GO" id="GO:1904659">
    <property type="term" value="P:D-glucose transmembrane transport"/>
    <property type="evidence" value="ECO:0007669"/>
    <property type="project" value="InterPro"/>
</dbReference>
<evidence type="ECO:0000256" key="3">
    <source>
        <dbReference type="ARBA" id="ARBA00009120"/>
    </source>
</evidence>
<feature type="transmembrane region" description="Helical" evidence="11">
    <location>
        <begin position="397"/>
        <end position="417"/>
    </location>
</feature>
<dbReference type="CDD" id="cd17394">
    <property type="entry name" value="MFS_FucP_like"/>
    <property type="match status" value="1"/>
</dbReference>
<evidence type="ECO:0000256" key="7">
    <source>
        <dbReference type="ARBA" id="ARBA00022597"/>
    </source>
</evidence>
<evidence type="ECO:0000313" key="12">
    <source>
        <dbReference type="EMBL" id="TDK66496.1"/>
    </source>
</evidence>
<evidence type="ECO:0000256" key="10">
    <source>
        <dbReference type="ARBA" id="ARBA00023136"/>
    </source>
</evidence>
<feature type="transmembrane region" description="Helical" evidence="11">
    <location>
        <begin position="287"/>
        <end position="306"/>
    </location>
</feature>
<feature type="transmembrane region" description="Helical" evidence="11">
    <location>
        <begin position="246"/>
        <end position="267"/>
    </location>
</feature>
<evidence type="ECO:0000256" key="11">
    <source>
        <dbReference type="SAM" id="Phobius"/>
    </source>
</evidence>
<dbReference type="GO" id="GO:0055056">
    <property type="term" value="F:D-glucose transmembrane transporter activity"/>
    <property type="evidence" value="ECO:0007669"/>
    <property type="project" value="InterPro"/>
</dbReference>
<feature type="transmembrane region" description="Helical" evidence="11">
    <location>
        <begin position="157"/>
        <end position="179"/>
    </location>
</feature>
<feature type="transmembrane region" description="Helical" evidence="11">
    <location>
        <begin position="49"/>
        <end position="71"/>
    </location>
</feature>
<dbReference type="Pfam" id="PF07690">
    <property type="entry name" value="MFS_1"/>
    <property type="match status" value="1"/>
</dbReference>
<dbReference type="OrthoDB" id="9795150at2"/>
<comment type="caution">
    <text evidence="12">The sequence shown here is derived from an EMBL/GenBank/DDBJ whole genome shotgun (WGS) entry which is preliminary data.</text>
</comment>
<dbReference type="InterPro" id="IPR050375">
    <property type="entry name" value="MFS_TsgA-like"/>
</dbReference>
<dbReference type="InterPro" id="IPR005964">
    <property type="entry name" value="Glc/Gal_transptr_bac"/>
</dbReference>
<sequence length="435" mass="44875">MPQSGHQSVSGSAEKVPAYKVIILVMALFFAFGFCTVLVDTLIPKLKALFSLSYTEVMLTQFCFFGAYFIVSLPAARLVSRLGYLQSVTLGLAIMAGGCLMFTPAAQHGSYPAFLAALFILAAGVTIVQVAVNPLATVVGDPAKAHSRLTLAQAFNSLATAVGPLFGAAFILSGTLVTPDVATLTPDALAALRQSEGHVIQFPFMMIGGALVLLAIVSWTCRHWAPATQANGPSGSFTGLFKRTRLMFGALAIFLYVGAEVSIGSAMSNYLMQSSVLGLSAQKAGSLVAVYWGLAMVGRFLGAGLLNRINPGLMLGVFALGAATLAGVSSMSFGMVAAGSLLAVGFCNSIMFPTIFSLAVEGLNEQAPQASGLLCLCIVGGAIVPVVTGAVADMSGLSAALWVPVVCYIGIASYGFYAKQKAAKEYAGAAVTQAV</sequence>
<protein>
    <submittedName>
        <fullName evidence="12">Sugar MFS transporter</fullName>
    </submittedName>
</protein>
<dbReference type="NCBIfam" id="TIGR01272">
    <property type="entry name" value="gluP"/>
    <property type="match status" value="1"/>
</dbReference>
<evidence type="ECO:0000256" key="1">
    <source>
        <dbReference type="ARBA" id="ARBA00003321"/>
    </source>
</evidence>
<keyword evidence="4" id="KW-0813">Transport</keyword>
<keyword evidence="5" id="KW-1003">Cell membrane</keyword>
<keyword evidence="6" id="KW-0997">Cell inner membrane</keyword>
<dbReference type="InterPro" id="IPR036259">
    <property type="entry name" value="MFS_trans_sf"/>
</dbReference>
<keyword evidence="7" id="KW-0762">Sugar transport</keyword>
<evidence type="ECO:0000256" key="6">
    <source>
        <dbReference type="ARBA" id="ARBA00022519"/>
    </source>
</evidence>
<organism evidence="12 13">
    <name type="scientific">Sapientia aquatica</name>
    <dbReference type="NCBI Taxonomy" id="1549640"/>
    <lineage>
        <taxon>Bacteria</taxon>
        <taxon>Pseudomonadati</taxon>
        <taxon>Pseudomonadota</taxon>
        <taxon>Betaproteobacteria</taxon>
        <taxon>Burkholderiales</taxon>
        <taxon>Oxalobacteraceae</taxon>
        <taxon>Sapientia</taxon>
    </lineage>
</organism>
<feature type="transmembrane region" description="Helical" evidence="11">
    <location>
        <begin position="199"/>
        <end position="225"/>
    </location>
</feature>
<feature type="transmembrane region" description="Helical" evidence="11">
    <location>
        <begin position="372"/>
        <end position="391"/>
    </location>
</feature>
<dbReference type="GO" id="GO:0005354">
    <property type="term" value="F:galactose transmembrane transporter activity"/>
    <property type="evidence" value="ECO:0007669"/>
    <property type="project" value="InterPro"/>
</dbReference>
<dbReference type="Gene3D" id="1.20.1250.20">
    <property type="entry name" value="MFS general substrate transporter like domains"/>
    <property type="match status" value="2"/>
</dbReference>
<keyword evidence="9 11" id="KW-1133">Transmembrane helix</keyword>
<dbReference type="InterPro" id="IPR011701">
    <property type="entry name" value="MFS"/>
</dbReference>
<proteinExistence type="inferred from homology"/>
<comment type="function">
    <text evidence="1">Intake of glucose and galactose.</text>
</comment>
<gene>
    <name evidence="12" type="ORF">E2I14_08500</name>
</gene>
<keyword evidence="13" id="KW-1185">Reference proteome</keyword>
<evidence type="ECO:0000256" key="9">
    <source>
        <dbReference type="ARBA" id="ARBA00022989"/>
    </source>
</evidence>
<evidence type="ECO:0000256" key="8">
    <source>
        <dbReference type="ARBA" id="ARBA00022692"/>
    </source>
</evidence>
<dbReference type="EMBL" id="SMYL01000003">
    <property type="protein sequence ID" value="TDK66496.1"/>
    <property type="molecule type" value="Genomic_DNA"/>
</dbReference>
<dbReference type="PANTHER" id="PTHR43702">
    <property type="entry name" value="L-FUCOSE-PROTON SYMPORTER"/>
    <property type="match status" value="1"/>
</dbReference>
<dbReference type="Proteomes" id="UP000294829">
    <property type="component" value="Unassembled WGS sequence"/>
</dbReference>
<feature type="transmembrane region" description="Helical" evidence="11">
    <location>
        <begin position="83"/>
        <end position="105"/>
    </location>
</feature>
<dbReference type="AlphaFoldDB" id="A0A4R5W250"/>
<accession>A0A4R5W250</accession>
<evidence type="ECO:0000256" key="4">
    <source>
        <dbReference type="ARBA" id="ARBA00022448"/>
    </source>
</evidence>
<evidence type="ECO:0000313" key="13">
    <source>
        <dbReference type="Proteomes" id="UP000294829"/>
    </source>
</evidence>
<dbReference type="GO" id="GO:0005886">
    <property type="term" value="C:plasma membrane"/>
    <property type="evidence" value="ECO:0007669"/>
    <property type="project" value="UniProtKB-SubCell"/>
</dbReference>
<reference evidence="12 13" key="1">
    <citation type="submission" date="2019-03" db="EMBL/GenBank/DDBJ databases">
        <title>Sapientia aquatica gen. nov., sp. nov., isolated from a crater lake.</title>
        <authorList>
            <person name="Felfoldi T."/>
            <person name="Szabo A."/>
            <person name="Toth E."/>
            <person name="Schumann P."/>
            <person name="Keki Z."/>
            <person name="Marialigeti K."/>
            <person name="Mathe I."/>
        </authorList>
    </citation>
    <scope>NUCLEOTIDE SEQUENCE [LARGE SCALE GENOMIC DNA]</scope>
    <source>
        <strain evidence="12 13">SA-152</strain>
    </source>
</reference>
<comment type="subcellular location">
    <subcellularLocation>
        <location evidence="2">Cell inner membrane</location>
        <topology evidence="2">Multi-pass membrane protein</topology>
    </subcellularLocation>
</comment>
<dbReference type="SUPFAM" id="SSF103473">
    <property type="entry name" value="MFS general substrate transporter"/>
    <property type="match status" value="1"/>
</dbReference>
<feature type="transmembrane region" description="Helical" evidence="11">
    <location>
        <begin position="21"/>
        <end position="43"/>
    </location>
</feature>